<keyword evidence="16" id="KW-0808">Transferase</keyword>
<dbReference type="Pfam" id="PF01063">
    <property type="entry name" value="Aminotran_4"/>
    <property type="match status" value="1"/>
</dbReference>
<dbReference type="Proteomes" id="UP000601789">
    <property type="component" value="Unassembled WGS sequence"/>
</dbReference>
<sequence length="291" mass="32056">MNLASAAESRTWSFIDGDWYEGNVPVVGPRSHVMWLGSSVFDGARWFEAVAPDLDRHCARVNASAVALGLKPTHCVEEIVELTLDGLRKFDGRTAVYIRPMYWAEYGGYMGVPADPQSTRFCLCLYESPMLPVSGFSVTVSPFRRPTIETMPTNAKAGCLYPNNARAIMEARARGFDNALVLDMLGNVAETAASNVFMVKDGVVMTPVANGTFLSGITRSRTISLLSEAGYKIEEKTLTVKDFMDADEIFSTGNHSKVVPIVKIEDRELQAGPVAKRARELYWQWAHSTAT</sequence>
<accession>A0ABS0SBV9</accession>
<evidence type="ECO:0000256" key="5">
    <source>
        <dbReference type="ARBA" id="ARBA00005072"/>
    </source>
</evidence>
<dbReference type="EMBL" id="JADGMQ010000004">
    <property type="protein sequence ID" value="MBI1620778.1"/>
    <property type="molecule type" value="Genomic_DNA"/>
</dbReference>
<comment type="catalytic activity">
    <reaction evidence="12">
        <text>L-isoleucine + 2-oxoglutarate = (S)-3-methyl-2-oxopentanoate + L-glutamate</text>
        <dbReference type="Rhea" id="RHEA:24801"/>
        <dbReference type="ChEBI" id="CHEBI:16810"/>
        <dbReference type="ChEBI" id="CHEBI:29985"/>
        <dbReference type="ChEBI" id="CHEBI:35146"/>
        <dbReference type="ChEBI" id="CHEBI:58045"/>
        <dbReference type="EC" id="2.6.1.42"/>
    </reaction>
</comment>
<evidence type="ECO:0000313" key="16">
    <source>
        <dbReference type="EMBL" id="MBI1620778.1"/>
    </source>
</evidence>
<evidence type="ECO:0000256" key="10">
    <source>
        <dbReference type="ARBA" id="ARBA00023304"/>
    </source>
</evidence>
<evidence type="ECO:0000256" key="1">
    <source>
        <dbReference type="ARBA" id="ARBA00001933"/>
    </source>
</evidence>
<dbReference type="InterPro" id="IPR018300">
    <property type="entry name" value="Aminotrans_IV_CS"/>
</dbReference>
<dbReference type="PANTHER" id="PTHR42743:SF11">
    <property type="entry name" value="AMINODEOXYCHORISMATE LYASE"/>
    <property type="match status" value="1"/>
</dbReference>
<dbReference type="InterPro" id="IPR043131">
    <property type="entry name" value="BCAT-like_N"/>
</dbReference>
<dbReference type="SUPFAM" id="SSF56752">
    <property type="entry name" value="D-aminoacid aminotransferase-like PLP-dependent enzymes"/>
    <property type="match status" value="1"/>
</dbReference>
<dbReference type="NCBIfam" id="NF009896">
    <property type="entry name" value="PRK13356.1"/>
    <property type="match status" value="1"/>
</dbReference>
<reference evidence="16 17" key="1">
    <citation type="submission" date="2020-10" db="EMBL/GenBank/DDBJ databases">
        <title>Aquamicrobium zhengzhouensis sp. nov., a exopolysaccharide producing bacterium isolated from farmland soil.</title>
        <authorList>
            <person name="Wang X."/>
        </authorList>
    </citation>
    <scope>NUCLEOTIDE SEQUENCE [LARGE SCALE GENOMIC DNA]</scope>
    <source>
        <strain evidence="17">cd-1</strain>
    </source>
</reference>
<keyword evidence="16" id="KW-0032">Aminotransferase</keyword>
<evidence type="ECO:0000256" key="9">
    <source>
        <dbReference type="ARBA" id="ARBA00022898"/>
    </source>
</evidence>
<dbReference type="GO" id="GO:0004084">
    <property type="term" value="F:branched-chain-amino-acid transaminase activity"/>
    <property type="evidence" value="ECO:0007669"/>
    <property type="project" value="UniProtKB-EC"/>
</dbReference>
<comment type="pathway">
    <text evidence="5">Amino-acid biosynthesis; L-leucine biosynthesis; L-leucine from 3-methyl-2-oxobutanoate: step 4/4.</text>
</comment>
<comment type="function">
    <text evidence="2">Acts on leucine, isoleucine and valine.</text>
</comment>
<dbReference type="InterPro" id="IPR001544">
    <property type="entry name" value="Aminotrans_IV"/>
</dbReference>
<comment type="similarity">
    <text evidence="6 14">Belongs to the class-IV pyridoxal-phosphate-dependent aminotransferase family.</text>
</comment>
<comment type="cofactor">
    <cofactor evidence="1 15">
        <name>pyridoxal 5'-phosphate</name>
        <dbReference type="ChEBI" id="CHEBI:597326"/>
    </cofactor>
</comment>
<organism evidence="16 17">
    <name type="scientific">Aquamicrobium zhengzhouense</name>
    <dbReference type="NCBI Taxonomy" id="2781738"/>
    <lineage>
        <taxon>Bacteria</taxon>
        <taxon>Pseudomonadati</taxon>
        <taxon>Pseudomonadota</taxon>
        <taxon>Alphaproteobacteria</taxon>
        <taxon>Hyphomicrobiales</taxon>
        <taxon>Phyllobacteriaceae</taxon>
        <taxon>Aquamicrobium</taxon>
    </lineage>
</organism>
<dbReference type="Gene3D" id="3.30.470.10">
    <property type="match status" value="1"/>
</dbReference>
<evidence type="ECO:0000313" key="17">
    <source>
        <dbReference type="Proteomes" id="UP000601789"/>
    </source>
</evidence>
<comment type="caution">
    <text evidence="16">The sequence shown here is derived from an EMBL/GenBank/DDBJ whole genome shotgun (WGS) entry which is preliminary data.</text>
</comment>
<dbReference type="InterPro" id="IPR043132">
    <property type="entry name" value="BCAT-like_C"/>
</dbReference>
<keyword evidence="17" id="KW-1185">Reference proteome</keyword>
<evidence type="ECO:0000256" key="15">
    <source>
        <dbReference type="RuleBase" id="RU004516"/>
    </source>
</evidence>
<name>A0ABS0SBV9_9HYPH</name>
<proteinExistence type="inferred from homology"/>
<protein>
    <recommendedName>
        <fullName evidence="8">Probable branched-chain-amino-acid aminotransferase</fullName>
        <ecNumber evidence="7">2.6.1.42</ecNumber>
    </recommendedName>
</protein>
<evidence type="ECO:0000256" key="2">
    <source>
        <dbReference type="ARBA" id="ARBA00003109"/>
    </source>
</evidence>
<evidence type="ECO:0000256" key="4">
    <source>
        <dbReference type="ARBA" id="ARBA00004931"/>
    </source>
</evidence>
<dbReference type="PROSITE" id="PS00770">
    <property type="entry name" value="AA_TRANSFER_CLASS_4"/>
    <property type="match status" value="1"/>
</dbReference>
<evidence type="ECO:0000256" key="11">
    <source>
        <dbReference type="ARBA" id="ARBA00048212"/>
    </source>
</evidence>
<evidence type="ECO:0000256" key="3">
    <source>
        <dbReference type="ARBA" id="ARBA00004824"/>
    </source>
</evidence>
<comment type="pathway">
    <text evidence="4">Amino-acid biosynthesis; L-valine biosynthesis; L-valine from pyruvate: step 4/4.</text>
</comment>
<evidence type="ECO:0000256" key="14">
    <source>
        <dbReference type="RuleBase" id="RU004106"/>
    </source>
</evidence>
<dbReference type="InterPro" id="IPR036038">
    <property type="entry name" value="Aminotransferase-like"/>
</dbReference>
<evidence type="ECO:0000256" key="8">
    <source>
        <dbReference type="ARBA" id="ARBA00014472"/>
    </source>
</evidence>
<comment type="catalytic activity">
    <reaction evidence="13">
        <text>L-leucine + 2-oxoglutarate = 4-methyl-2-oxopentanoate + L-glutamate</text>
        <dbReference type="Rhea" id="RHEA:18321"/>
        <dbReference type="ChEBI" id="CHEBI:16810"/>
        <dbReference type="ChEBI" id="CHEBI:17865"/>
        <dbReference type="ChEBI" id="CHEBI:29985"/>
        <dbReference type="ChEBI" id="CHEBI:57427"/>
        <dbReference type="EC" id="2.6.1.42"/>
    </reaction>
</comment>
<evidence type="ECO:0000256" key="13">
    <source>
        <dbReference type="ARBA" id="ARBA00049229"/>
    </source>
</evidence>
<dbReference type="Gene3D" id="3.20.10.10">
    <property type="entry name" value="D-amino Acid Aminotransferase, subunit A, domain 2"/>
    <property type="match status" value="1"/>
</dbReference>
<evidence type="ECO:0000256" key="6">
    <source>
        <dbReference type="ARBA" id="ARBA00009320"/>
    </source>
</evidence>
<gene>
    <name evidence="16" type="ORF">IOD40_08900</name>
</gene>
<dbReference type="PANTHER" id="PTHR42743">
    <property type="entry name" value="AMINO-ACID AMINOTRANSFERASE"/>
    <property type="match status" value="1"/>
</dbReference>
<dbReference type="EC" id="2.6.1.42" evidence="7"/>
<keyword evidence="9 15" id="KW-0663">Pyridoxal phosphate</keyword>
<evidence type="ECO:0000256" key="7">
    <source>
        <dbReference type="ARBA" id="ARBA00013053"/>
    </source>
</evidence>
<keyword evidence="10" id="KW-0100">Branched-chain amino acid biosynthesis</keyword>
<dbReference type="InterPro" id="IPR050571">
    <property type="entry name" value="Class-IV_PLP-Dep_Aminotrnsfr"/>
</dbReference>
<comment type="pathway">
    <text evidence="3">Amino-acid biosynthesis; L-isoleucine biosynthesis; L-isoleucine from 2-oxobutanoate: step 4/4.</text>
</comment>
<evidence type="ECO:0000256" key="12">
    <source>
        <dbReference type="ARBA" id="ARBA00048798"/>
    </source>
</evidence>
<dbReference type="RefSeq" id="WP_198476172.1">
    <property type="nucleotide sequence ID" value="NZ_JADGMQ010000004.1"/>
</dbReference>
<keyword evidence="10" id="KW-0028">Amino-acid biosynthesis</keyword>
<comment type="catalytic activity">
    <reaction evidence="11">
        <text>L-valine + 2-oxoglutarate = 3-methyl-2-oxobutanoate + L-glutamate</text>
        <dbReference type="Rhea" id="RHEA:24813"/>
        <dbReference type="ChEBI" id="CHEBI:11851"/>
        <dbReference type="ChEBI" id="CHEBI:16810"/>
        <dbReference type="ChEBI" id="CHEBI:29985"/>
        <dbReference type="ChEBI" id="CHEBI:57762"/>
        <dbReference type="EC" id="2.6.1.42"/>
    </reaction>
</comment>